<gene>
    <name evidence="1" type="ORF">AW10_00961</name>
</gene>
<protein>
    <submittedName>
        <fullName evidence="1">Uncharacterized protein</fullName>
    </submittedName>
</protein>
<sequence>MNAPQNPSTDMFRLDQAGSQLNNPFKARPTRRAPGNVPYVVDNLWEWSRPEGFPSRRHCVCASPSAALAQQLGGTGDGRVFTINNLVGAKVAQIPHQDARYHPDATSLHKTLLKLLGLAWVGDDKNLSEMHAIAPLWMPGLPRQDAEVLFKNNPRLAAIEPQLRAEIKFWDDAQSVSLHGSWPFPDGEIFFEAESWELTLP</sequence>
<evidence type="ECO:0000313" key="1">
    <source>
        <dbReference type="EMBL" id="EXI81775.1"/>
    </source>
</evidence>
<dbReference type="PATRIC" id="fig|1454003.3.peg.989"/>
<dbReference type="Proteomes" id="UP000021816">
    <property type="component" value="Unassembled WGS sequence"/>
</dbReference>
<dbReference type="EMBL" id="JEMX01000018">
    <property type="protein sequence ID" value="EXI81775.1"/>
    <property type="molecule type" value="Genomic_DNA"/>
</dbReference>
<dbReference type="AlphaFoldDB" id="A0A011PY27"/>
<proteinExistence type="predicted"/>
<organism evidence="1 2">
    <name type="scientific">Candidatus Accumulibacter appositus</name>
    <dbReference type="NCBI Taxonomy" id="1454003"/>
    <lineage>
        <taxon>Bacteria</taxon>
        <taxon>Pseudomonadati</taxon>
        <taxon>Pseudomonadota</taxon>
        <taxon>Betaproteobacteria</taxon>
        <taxon>Candidatus Accumulibacter</taxon>
    </lineage>
</organism>
<name>A0A011PY27_9PROT</name>
<comment type="caution">
    <text evidence="1">The sequence shown here is derived from an EMBL/GenBank/DDBJ whole genome shotgun (WGS) entry which is preliminary data.</text>
</comment>
<accession>A0A011PY27</accession>
<evidence type="ECO:0000313" key="2">
    <source>
        <dbReference type="Proteomes" id="UP000021816"/>
    </source>
</evidence>
<dbReference type="STRING" id="1454003.AW10_00961"/>
<reference evidence="1 2" key="1">
    <citation type="submission" date="2014-02" db="EMBL/GenBank/DDBJ databases">
        <title>Expanding our view of genomic diversity in Candidatus Accumulibacter clades.</title>
        <authorList>
            <person name="Skennerton C.T."/>
            <person name="Barr J.J."/>
            <person name="Slater F.R."/>
            <person name="Bond P.L."/>
            <person name="Tyson G.W."/>
        </authorList>
    </citation>
    <scope>NUCLEOTIDE SEQUENCE [LARGE SCALE GENOMIC DNA]</scope>
    <source>
        <strain evidence="2">BA-92</strain>
    </source>
</reference>